<gene>
    <name evidence="3" type="ORF">CLV32_1921</name>
</gene>
<proteinExistence type="predicted"/>
<evidence type="ECO:0000313" key="3">
    <source>
        <dbReference type="EMBL" id="TDO22936.1"/>
    </source>
</evidence>
<protein>
    <submittedName>
        <fullName evidence="3">CubicO group peptidase (Beta-lactamase class C family)</fullName>
    </submittedName>
</protein>
<dbReference type="AlphaFoldDB" id="A0A4R6ILU2"/>
<dbReference type="RefSeq" id="WP_133554708.1">
    <property type="nucleotide sequence ID" value="NZ_SNWM01000002.1"/>
</dbReference>
<feature type="domain" description="Beta-lactamase-related" evidence="2">
    <location>
        <begin position="37"/>
        <end position="339"/>
    </location>
</feature>
<evidence type="ECO:0000259" key="2">
    <source>
        <dbReference type="Pfam" id="PF00144"/>
    </source>
</evidence>
<dbReference type="OrthoDB" id="9798166at2"/>
<feature type="chain" id="PRO_5020670543" evidence="1">
    <location>
        <begin position="23"/>
        <end position="359"/>
    </location>
</feature>
<evidence type="ECO:0000256" key="1">
    <source>
        <dbReference type="SAM" id="SignalP"/>
    </source>
</evidence>
<keyword evidence="4" id="KW-1185">Reference proteome</keyword>
<organism evidence="3 4">
    <name type="scientific">Pedobacter duraquae</name>
    <dbReference type="NCBI Taxonomy" id="425511"/>
    <lineage>
        <taxon>Bacteria</taxon>
        <taxon>Pseudomonadati</taxon>
        <taxon>Bacteroidota</taxon>
        <taxon>Sphingobacteriia</taxon>
        <taxon>Sphingobacteriales</taxon>
        <taxon>Sphingobacteriaceae</taxon>
        <taxon>Pedobacter</taxon>
    </lineage>
</organism>
<dbReference type="EMBL" id="SNWM01000002">
    <property type="protein sequence ID" value="TDO22936.1"/>
    <property type="molecule type" value="Genomic_DNA"/>
</dbReference>
<dbReference type="PANTHER" id="PTHR46825:SF9">
    <property type="entry name" value="BETA-LACTAMASE-RELATED DOMAIN-CONTAINING PROTEIN"/>
    <property type="match status" value="1"/>
</dbReference>
<accession>A0A4R6ILU2</accession>
<reference evidence="3 4" key="1">
    <citation type="submission" date="2019-03" db="EMBL/GenBank/DDBJ databases">
        <title>Genomic Encyclopedia of Archaeal and Bacterial Type Strains, Phase II (KMG-II): from individual species to whole genera.</title>
        <authorList>
            <person name="Goeker M."/>
        </authorList>
    </citation>
    <scope>NUCLEOTIDE SEQUENCE [LARGE SCALE GENOMIC DNA]</scope>
    <source>
        <strain evidence="3 4">DSM 19034</strain>
    </source>
</reference>
<name>A0A4R6ILU2_9SPHI</name>
<comment type="caution">
    <text evidence="3">The sequence shown here is derived from an EMBL/GenBank/DDBJ whole genome shotgun (WGS) entry which is preliminary data.</text>
</comment>
<dbReference type="InterPro" id="IPR012338">
    <property type="entry name" value="Beta-lactam/transpept-like"/>
</dbReference>
<evidence type="ECO:0000313" key="4">
    <source>
        <dbReference type="Proteomes" id="UP000295499"/>
    </source>
</evidence>
<dbReference type="Gene3D" id="3.40.710.10">
    <property type="entry name" value="DD-peptidase/beta-lactamase superfamily"/>
    <property type="match status" value="1"/>
</dbReference>
<dbReference type="Pfam" id="PF00144">
    <property type="entry name" value="Beta-lactamase"/>
    <property type="match status" value="1"/>
</dbReference>
<dbReference type="InterPro" id="IPR050491">
    <property type="entry name" value="AmpC-like"/>
</dbReference>
<dbReference type="SUPFAM" id="SSF56601">
    <property type="entry name" value="beta-lactamase/transpeptidase-like"/>
    <property type="match status" value="1"/>
</dbReference>
<dbReference type="Proteomes" id="UP000295499">
    <property type="component" value="Unassembled WGS sequence"/>
</dbReference>
<dbReference type="InterPro" id="IPR001466">
    <property type="entry name" value="Beta-lactam-related"/>
</dbReference>
<sequence length="359" mass="39860">MNSKQIALFLLLLASVNPFSSAFGQISKDRIDSIIAKEFGDPSGPGGVFMVSQHGKPVYQKAFGKANLELDVDLTPQSVFQIGSMTKQFTAIAMLILEERGKLKVTDPVSKYIPDYPSGNKITIHHLLTHTSGIKDFTKMKSLSNIAQQEMMPKMMVDFFKNEPVDFEPGEKFDYNNSGYVVLGYIIELVSGETYANFISKYIFEKAGMTQSSYATDRAIVHNRAYGYHQKQQGYVNKTTINFSVPFSSGSLMSTVGDLLKWQNALNTNVLLGPEETKKAFTAYKLNNDSSLTYGYGWHIKKINGSVSREHGGSIFGFKSMAVYLPSEDIYVAGLSNCDCHSPTKTTTDIAELVLRMLK</sequence>
<dbReference type="PANTHER" id="PTHR46825">
    <property type="entry name" value="D-ALANYL-D-ALANINE-CARBOXYPEPTIDASE/ENDOPEPTIDASE AMPH"/>
    <property type="match status" value="1"/>
</dbReference>
<keyword evidence="1" id="KW-0732">Signal</keyword>
<feature type="signal peptide" evidence="1">
    <location>
        <begin position="1"/>
        <end position="22"/>
    </location>
</feature>